<keyword evidence="1" id="KW-0812">Transmembrane</keyword>
<evidence type="ECO:0000313" key="2">
    <source>
        <dbReference type="EMBL" id="SCL57776.1"/>
    </source>
</evidence>
<protein>
    <submittedName>
        <fullName evidence="2">Uncharacterized protein</fullName>
    </submittedName>
</protein>
<accession>A0A1C6UUY7</accession>
<evidence type="ECO:0000256" key="1">
    <source>
        <dbReference type="SAM" id="Phobius"/>
    </source>
</evidence>
<proteinExistence type="predicted"/>
<feature type="transmembrane region" description="Helical" evidence="1">
    <location>
        <begin position="5"/>
        <end position="21"/>
    </location>
</feature>
<sequence>MRAMLLIIGVVAVAFIVLGVLLEAARWLVIIGAIAFLVMIVLAFVKGRQATRR</sequence>
<keyword evidence="1" id="KW-0472">Membrane</keyword>
<keyword evidence="1" id="KW-1133">Transmembrane helix</keyword>
<evidence type="ECO:0000313" key="3">
    <source>
        <dbReference type="Proteomes" id="UP000198937"/>
    </source>
</evidence>
<name>A0A1C6UUY7_9ACTN</name>
<dbReference type="AlphaFoldDB" id="A0A1C6UUY7"/>
<gene>
    <name evidence="2" type="ORF">GA0070617_3623</name>
</gene>
<dbReference type="EMBL" id="FMIA01000002">
    <property type="protein sequence ID" value="SCL57776.1"/>
    <property type="molecule type" value="Genomic_DNA"/>
</dbReference>
<reference evidence="3" key="1">
    <citation type="submission" date="2016-06" db="EMBL/GenBank/DDBJ databases">
        <authorList>
            <person name="Varghese N."/>
            <person name="Submissions Spin"/>
        </authorList>
    </citation>
    <scope>NUCLEOTIDE SEQUENCE [LARGE SCALE GENOMIC DNA]</scope>
    <source>
        <strain evidence="3">DSM 45577</strain>
    </source>
</reference>
<dbReference type="Proteomes" id="UP000198937">
    <property type="component" value="Unassembled WGS sequence"/>
</dbReference>
<keyword evidence="3" id="KW-1185">Reference proteome</keyword>
<organism evidence="2 3">
    <name type="scientific">Micromonospora yangpuensis</name>
    <dbReference type="NCBI Taxonomy" id="683228"/>
    <lineage>
        <taxon>Bacteria</taxon>
        <taxon>Bacillati</taxon>
        <taxon>Actinomycetota</taxon>
        <taxon>Actinomycetes</taxon>
        <taxon>Micromonosporales</taxon>
        <taxon>Micromonosporaceae</taxon>
        <taxon>Micromonospora</taxon>
    </lineage>
</organism>
<feature type="transmembrane region" description="Helical" evidence="1">
    <location>
        <begin position="27"/>
        <end position="45"/>
    </location>
</feature>